<comment type="subcellular location">
    <subcellularLocation>
        <location evidence="1">Cytoplasm</location>
    </subcellularLocation>
</comment>
<dbReference type="CDD" id="cd04458">
    <property type="entry name" value="CSP_CDS"/>
    <property type="match status" value="1"/>
</dbReference>
<dbReference type="GO" id="GO:0031054">
    <property type="term" value="P:pre-miRNA processing"/>
    <property type="evidence" value="ECO:0007669"/>
    <property type="project" value="TreeGrafter"/>
</dbReference>
<dbReference type="GO" id="GO:0005634">
    <property type="term" value="C:nucleus"/>
    <property type="evidence" value="ECO:0007669"/>
    <property type="project" value="TreeGrafter"/>
</dbReference>
<sequence length="119" mass="12345">MSPDQEIVGVVDEILDVVGAASKLIGQCKWFNASLGYGFLTICTGSDAGKDIFVHHSGIKPCNSHYRTLWKGEYVSFALVNGPNGPQATSVTGVCGGSLMCDVAPVRRVPGPGPGPGPN</sequence>
<comment type="caution">
    <text evidence="4">The sequence shown here is derived from an EMBL/GenBank/DDBJ whole genome shotgun (WGS) entry which is preliminary data.</text>
</comment>
<dbReference type="OrthoDB" id="422005at2759"/>
<dbReference type="Gene3D" id="2.40.50.140">
    <property type="entry name" value="Nucleic acid-binding proteins"/>
    <property type="match status" value="1"/>
</dbReference>
<gene>
    <name evidence="4" type="ORF">TSOC_013237</name>
</gene>
<dbReference type="Pfam" id="PF00313">
    <property type="entry name" value="CSD"/>
    <property type="match status" value="1"/>
</dbReference>
<dbReference type="InterPro" id="IPR002059">
    <property type="entry name" value="CSP_DNA-bd"/>
</dbReference>
<reference evidence="4 5" key="1">
    <citation type="journal article" date="2017" name="Mol. Biol. Evol.">
        <title>The 4-celled Tetrabaena socialis nuclear genome reveals the essential components for genetic control of cell number at the origin of multicellularity in the volvocine lineage.</title>
        <authorList>
            <person name="Featherston J."/>
            <person name="Arakaki Y."/>
            <person name="Hanschen E.R."/>
            <person name="Ferris P.J."/>
            <person name="Michod R.E."/>
            <person name="Olson B.J.S.C."/>
            <person name="Nozaki H."/>
            <person name="Durand P.M."/>
        </authorList>
    </citation>
    <scope>NUCLEOTIDE SEQUENCE [LARGE SCALE GENOMIC DNA]</scope>
    <source>
        <strain evidence="4 5">NIES-571</strain>
    </source>
</reference>
<dbReference type="SMART" id="SM00357">
    <property type="entry name" value="CSP"/>
    <property type="match status" value="1"/>
</dbReference>
<dbReference type="InterPro" id="IPR051373">
    <property type="entry name" value="Lin-28_RNA-binding"/>
</dbReference>
<protein>
    <submittedName>
        <fullName evidence="4">Cold shock-like protein CspB</fullName>
    </submittedName>
</protein>
<dbReference type="PANTHER" id="PTHR46109">
    <property type="entry name" value="PROTEIN LIN-28"/>
    <property type="match status" value="1"/>
</dbReference>
<keyword evidence="2" id="KW-0963">Cytoplasm</keyword>
<evidence type="ECO:0000313" key="5">
    <source>
        <dbReference type="Proteomes" id="UP000236333"/>
    </source>
</evidence>
<proteinExistence type="predicted"/>
<evidence type="ECO:0000313" key="4">
    <source>
        <dbReference type="EMBL" id="PNH00913.1"/>
    </source>
</evidence>
<feature type="domain" description="CSD" evidence="3">
    <location>
        <begin position="23"/>
        <end position="93"/>
    </location>
</feature>
<dbReference type="SUPFAM" id="SSF50249">
    <property type="entry name" value="Nucleic acid-binding proteins"/>
    <property type="match status" value="1"/>
</dbReference>
<dbReference type="InterPro" id="IPR011129">
    <property type="entry name" value="CSD"/>
</dbReference>
<evidence type="ECO:0000259" key="3">
    <source>
        <dbReference type="PROSITE" id="PS51857"/>
    </source>
</evidence>
<dbReference type="AlphaFoldDB" id="A0A2J7ZKX3"/>
<dbReference type="PROSITE" id="PS51857">
    <property type="entry name" value="CSD_2"/>
    <property type="match status" value="1"/>
</dbReference>
<organism evidence="4 5">
    <name type="scientific">Tetrabaena socialis</name>
    <dbReference type="NCBI Taxonomy" id="47790"/>
    <lineage>
        <taxon>Eukaryota</taxon>
        <taxon>Viridiplantae</taxon>
        <taxon>Chlorophyta</taxon>
        <taxon>core chlorophytes</taxon>
        <taxon>Chlorophyceae</taxon>
        <taxon>CS clade</taxon>
        <taxon>Chlamydomonadales</taxon>
        <taxon>Tetrabaenaceae</taxon>
        <taxon>Tetrabaena</taxon>
    </lineage>
</organism>
<dbReference type="EMBL" id="PGGS01001098">
    <property type="protein sequence ID" value="PNH00913.1"/>
    <property type="molecule type" value="Genomic_DNA"/>
</dbReference>
<keyword evidence="5" id="KW-1185">Reference proteome</keyword>
<accession>A0A2J7ZKX3</accession>
<dbReference type="InterPro" id="IPR012340">
    <property type="entry name" value="NA-bd_OB-fold"/>
</dbReference>
<dbReference type="PANTHER" id="PTHR46109:SF1">
    <property type="entry name" value="PROTEIN LIN-28 HOMOLOG"/>
    <property type="match status" value="1"/>
</dbReference>
<evidence type="ECO:0000256" key="1">
    <source>
        <dbReference type="ARBA" id="ARBA00004496"/>
    </source>
</evidence>
<dbReference type="GO" id="GO:0003729">
    <property type="term" value="F:mRNA binding"/>
    <property type="evidence" value="ECO:0007669"/>
    <property type="project" value="TreeGrafter"/>
</dbReference>
<evidence type="ECO:0000256" key="2">
    <source>
        <dbReference type="ARBA" id="ARBA00022490"/>
    </source>
</evidence>
<dbReference type="PRINTS" id="PR00050">
    <property type="entry name" value="COLDSHOCK"/>
</dbReference>
<dbReference type="Proteomes" id="UP000236333">
    <property type="component" value="Unassembled WGS sequence"/>
</dbReference>
<dbReference type="GO" id="GO:0005737">
    <property type="term" value="C:cytoplasm"/>
    <property type="evidence" value="ECO:0007669"/>
    <property type="project" value="UniProtKB-SubCell"/>
</dbReference>
<name>A0A2J7ZKX3_9CHLO</name>